<keyword evidence="6" id="KW-1185">Reference proteome</keyword>
<dbReference type="RefSeq" id="WP_093558126.1">
    <property type="nucleotide sequence ID" value="NZ_FPBO01000027.1"/>
</dbReference>
<evidence type="ECO:0000259" key="4">
    <source>
        <dbReference type="PROSITE" id="PS50043"/>
    </source>
</evidence>
<keyword evidence="2" id="KW-0238">DNA-binding</keyword>
<evidence type="ECO:0000256" key="2">
    <source>
        <dbReference type="ARBA" id="ARBA00023125"/>
    </source>
</evidence>
<dbReference type="OrthoDB" id="7009766at2"/>
<dbReference type="AlphaFoldDB" id="A0A1I7LDT3"/>
<dbReference type="SUPFAM" id="SSF46894">
    <property type="entry name" value="C-terminal effector domain of the bipartite response regulators"/>
    <property type="match status" value="1"/>
</dbReference>
<dbReference type="GO" id="GO:0006355">
    <property type="term" value="P:regulation of DNA-templated transcription"/>
    <property type="evidence" value="ECO:0007669"/>
    <property type="project" value="InterPro"/>
</dbReference>
<dbReference type="EMBL" id="FPBO01000027">
    <property type="protein sequence ID" value="SFV07843.1"/>
    <property type="molecule type" value="Genomic_DNA"/>
</dbReference>
<gene>
    <name evidence="5" type="ORF">SAMN05216552_102753</name>
</gene>
<accession>A0A1I7LDT3</accession>
<evidence type="ECO:0000256" key="3">
    <source>
        <dbReference type="ARBA" id="ARBA00023163"/>
    </source>
</evidence>
<dbReference type="PANTHER" id="PTHR44688">
    <property type="entry name" value="DNA-BINDING TRANSCRIPTIONAL ACTIVATOR DEVR_DOSR"/>
    <property type="match status" value="1"/>
</dbReference>
<dbReference type="Pfam" id="PF00196">
    <property type="entry name" value="GerE"/>
    <property type="match status" value="1"/>
</dbReference>
<dbReference type="PRINTS" id="PR00038">
    <property type="entry name" value="HTHLUXR"/>
</dbReference>
<evidence type="ECO:0000313" key="6">
    <source>
        <dbReference type="Proteomes" id="UP000199391"/>
    </source>
</evidence>
<dbReference type="InterPro" id="IPR000792">
    <property type="entry name" value="Tscrpt_reg_LuxR_C"/>
</dbReference>
<dbReference type="InterPro" id="IPR036388">
    <property type="entry name" value="WH-like_DNA-bd_sf"/>
</dbReference>
<dbReference type="InterPro" id="IPR016032">
    <property type="entry name" value="Sig_transdc_resp-reg_C-effctor"/>
</dbReference>
<proteinExistence type="predicted"/>
<keyword evidence="3" id="KW-0804">Transcription</keyword>
<dbReference type="PROSITE" id="PS00622">
    <property type="entry name" value="HTH_LUXR_1"/>
    <property type="match status" value="1"/>
</dbReference>
<dbReference type="GO" id="GO:0003677">
    <property type="term" value="F:DNA binding"/>
    <property type="evidence" value="ECO:0007669"/>
    <property type="project" value="UniProtKB-KW"/>
</dbReference>
<evidence type="ECO:0000313" key="5">
    <source>
        <dbReference type="EMBL" id="SFV07843.1"/>
    </source>
</evidence>
<dbReference type="PANTHER" id="PTHR44688:SF16">
    <property type="entry name" value="DNA-BINDING TRANSCRIPTIONAL ACTIVATOR DEVR_DOSR"/>
    <property type="match status" value="1"/>
</dbReference>
<dbReference type="SMART" id="SM00421">
    <property type="entry name" value="HTH_LUXR"/>
    <property type="match status" value="1"/>
</dbReference>
<dbReference type="PROSITE" id="PS50043">
    <property type="entry name" value="HTH_LUXR_2"/>
    <property type="match status" value="1"/>
</dbReference>
<dbReference type="CDD" id="cd06170">
    <property type="entry name" value="LuxR_C_like"/>
    <property type="match status" value="1"/>
</dbReference>
<keyword evidence="1" id="KW-0805">Transcription regulation</keyword>
<reference evidence="6" key="1">
    <citation type="submission" date="2016-10" db="EMBL/GenBank/DDBJ databases">
        <authorList>
            <person name="Varghese N."/>
            <person name="Submissions S."/>
        </authorList>
    </citation>
    <scope>NUCLEOTIDE SEQUENCE [LARGE SCALE GENOMIC DNA]</scope>
    <source>
        <strain evidence="6">CGMCC 1.11014</strain>
    </source>
</reference>
<dbReference type="STRING" id="1035707.SAMN05216552_102753"/>
<dbReference type="Proteomes" id="UP000199391">
    <property type="component" value="Unassembled WGS sequence"/>
</dbReference>
<protein>
    <submittedName>
        <fullName evidence="5">Transcriptional regulator, LuxR family</fullName>
    </submittedName>
</protein>
<organism evidence="5 6">
    <name type="scientific">Pseudoduganella namucuonensis</name>
    <dbReference type="NCBI Taxonomy" id="1035707"/>
    <lineage>
        <taxon>Bacteria</taxon>
        <taxon>Pseudomonadati</taxon>
        <taxon>Pseudomonadota</taxon>
        <taxon>Betaproteobacteria</taxon>
        <taxon>Burkholderiales</taxon>
        <taxon>Oxalobacteraceae</taxon>
        <taxon>Telluria group</taxon>
        <taxon>Pseudoduganella</taxon>
    </lineage>
</organism>
<evidence type="ECO:0000256" key="1">
    <source>
        <dbReference type="ARBA" id="ARBA00023015"/>
    </source>
</evidence>
<dbReference type="Gene3D" id="1.10.10.10">
    <property type="entry name" value="Winged helix-like DNA-binding domain superfamily/Winged helix DNA-binding domain"/>
    <property type="match status" value="1"/>
</dbReference>
<sequence length="286" mass="31928">MHWMVNSSQSKLPVAAGQIARLVREIGNKDRAALATEILEITKSFMPVHHCTMFAYDADRNPRLLSGASLSNHWVTFNTATLYIRDFFRKDGILPLIRTMPPSSGEARMLVHRQSGQDVSDIDYRVACYDHIGIIDRLAALVQVGKGQWVSTNLYRDRSAGCFTSSEVQSFLDLAPLFASCAAQHYASDVDGETIYRNLVTDGIHELCPSLTMREREVLLRILDGVTTERIAEDLHIRPTTVITYRTRAYEKLGVSSRRELFATVLRQRSPGDGKADLAAELAGAE</sequence>
<feature type="domain" description="HTH luxR-type" evidence="4">
    <location>
        <begin position="204"/>
        <end position="269"/>
    </location>
</feature>
<name>A0A1I7LDT3_9BURK</name>